<dbReference type="SMART" id="SM00656">
    <property type="entry name" value="Amb_all"/>
    <property type="match status" value="1"/>
</dbReference>
<keyword evidence="6" id="KW-1185">Reference proteome</keyword>
<organism evidence="5 6">
    <name type="scientific">Paractinoplanes rishiriensis</name>
    <dbReference type="NCBI Taxonomy" id="1050105"/>
    <lineage>
        <taxon>Bacteria</taxon>
        <taxon>Bacillati</taxon>
        <taxon>Actinomycetota</taxon>
        <taxon>Actinomycetes</taxon>
        <taxon>Micromonosporales</taxon>
        <taxon>Micromonosporaceae</taxon>
        <taxon>Paractinoplanes</taxon>
    </lineage>
</organism>
<dbReference type="SUPFAM" id="SSF51126">
    <property type="entry name" value="Pectin lyase-like"/>
    <property type="match status" value="1"/>
</dbReference>
<dbReference type="SMART" id="SM00458">
    <property type="entry name" value="RICIN"/>
    <property type="match status" value="1"/>
</dbReference>
<dbReference type="InterPro" id="IPR006626">
    <property type="entry name" value="PbH1"/>
</dbReference>
<protein>
    <recommendedName>
        <fullName evidence="7">Pectate lyase</fullName>
    </recommendedName>
</protein>
<name>A0A919MUL5_9ACTN</name>
<evidence type="ECO:0000259" key="4">
    <source>
        <dbReference type="SMART" id="SM00656"/>
    </source>
</evidence>
<comment type="subcellular location">
    <subcellularLocation>
        <location evidence="2">Secreted</location>
    </subcellularLocation>
</comment>
<dbReference type="PANTHER" id="PTHR31683:SF18">
    <property type="entry name" value="PECTATE LYASE 21-RELATED"/>
    <property type="match status" value="1"/>
</dbReference>
<dbReference type="CDD" id="cd00161">
    <property type="entry name" value="beta-trefoil_Ricin-like"/>
    <property type="match status" value="1"/>
</dbReference>
<dbReference type="InterPro" id="IPR012334">
    <property type="entry name" value="Pectin_lyas_fold"/>
</dbReference>
<dbReference type="GO" id="GO:0030570">
    <property type="term" value="F:pectate lyase activity"/>
    <property type="evidence" value="ECO:0007669"/>
    <property type="project" value="InterPro"/>
</dbReference>
<evidence type="ECO:0000313" key="6">
    <source>
        <dbReference type="Proteomes" id="UP000636960"/>
    </source>
</evidence>
<dbReference type="InterPro" id="IPR011050">
    <property type="entry name" value="Pectin_lyase_fold/virulence"/>
</dbReference>
<evidence type="ECO:0000256" key="2">
    <source>
        <dbReference type="RuleBase" id="RU361173"/>
    </source>
</evidence>
<dbReference type="InterPro" id="IPR002022">
    <property type="entry name" value="Pec_lyase"/>
</dbReference>
<keyword evidence="2" id="KW-0119">Carbohydrate metabolism</keyword>
<dbReference type="PROSITE" id="PS50231">
    <property type="entry name" value="RICIN_B_LECTIN"/>
    <property type="match status" value="1"/>
</dbReference>
<dbReference type="Gene3D" id="2.160.20.10">
    <property type="entry name" value="Single-stranded right-handed beta-helix, Pectin lyase-like"/>
    <property type="match status" value="1"/>
</dbReference>
<keyword evidence="2" id="KW-0964">Secreted</keyword>
<feature type="domain" description="Pectate lyase" evidence="4">
    <location>
        <begin position="217"/>
        <end position="422"/>
    </location>
</feature>
<dbReference type="InterPro" id="IPR035992">
    <property type="entry name" value="Ricin_B-like_lectins"/>
</dbReference>
<evidence type="ECO:0000259" key="3">
    <source>
        <dbReference type="SMART" id="SM00458"/>
    </source>
</evidence>
<comment type="caution">
    <text evidence="5">The sequence shown here is derived from an EMBL/GenBank/DDBJ whole genome shotgun (WGS) entry which is preliminary data.</text>
</comment>
<comment type="similarity">
    <text evidence="2">Belongs to the polysaccharide lyase 1 family.</text>
</comment>
<dbReference type="RefSeq" id="WP_203781764.1">
    <property type="nucleotide sequence ID" value="NZ_BOMV01000029.1"/>
</dbReference>
<dbReference type="InterPro" id="IPR000772">
    <property type="entry name" value="Ricin_B_lectin"/>
</dbReference>
<gene>
    <name evidence="5" type="ORF">Ari01nite_29340</name>
</gene>
<reference evidence="5" key="1">
    <citation type="submission" date="2021-01" db="EMBL/GenBank/DDBJ databases">
        <title>Whole genome shotgun sequence of Actinoplanes rishiriensis NBRC 108556.</title>
        <authorList>
            <person name="Komaki H."/>
            <person name="Tamura T."/>
        </authorList>
    </citation>
    <scope>NUCLEOTIDE SEQUENCE</scope>
    <source>
        <strain evidence="5">NBRC 108556</strain>
    </source>
</reference>
<dbReference type="Gene3D" id="2.80.10.50">
    <property type="match status" value="1"/>
</dbReference>
<keyword evidence="2" id="KW-0624">Polysaccharide degradation</keyword>
<dbReference type="Pfam" id="PF14200">
    <property type="entry name" value="RicinB_lectin_2"/>
    <property type="match status" value="2"/>
</dbReference>
<dbReference type="GO" id="GO:0005576">
    <property type="term" value="C:extracellular region"/>
    <property type="evidence" value="ECO:0007669"/>
    <property type="project" value="UniProtKB-SubCell"/>
</dbReference>
<dbReference type="SUPFAM" id="SSF50370">
    <property type="entry name" value="Ricin B-like lectins"/>
    <property type="match status" value="1"/>
</dbReference>
<dbReference type="InterPro" id="IPR045032">
    <property type="entry name" value="PEL"/>
</dbReference>
<accession>A0A919MUL5</accession>
<keyword evidence="1 2" id="KW-0456">Lyase</keyword>
<evidence type="ECO:0000256" key="1">
    <source>
        <dbReference type="ARBA" id="ARBA00023239"/>
    </source>
</evidence>
<dbReference type="Pfam" id="PF00544">
    <property type="entry name" value="Pectate_lyase_4"/>
    <property type="match status" value="1"/>
</dbReference>
<dbReference type="GO" id="GO:0000272">
    <property type="term" value="P:polysaccharide catabolic process"/>
    <property type="evidence" value="ECO:0007669"/>
    <property type="project" value="UniProtKB-KW"/>
</dbReference>
<proteinExistence type="inferred from homology"/>
<dbReference type="AlphaFoldDB" id="A0A919MUL5"/>
<dbReference type="SMART" id="SM00710">
    <property type="entry name" value="PbH1"/>
    <property type="match status" value="4"/>
</dbReference>
<sequence>MTRKRTGRPWLIGMAALLTVSTGLVGHSMLPASAAVAPVADGVYTVAAAASGKCINVTGAAAANSALLVQVACNSGTTSQRWQAVARTSGQFNLVNGNSGRCIDVPSASTASGVQLQQYGCGTGTNQLWTFAASTAAAGKYLVKSVATGLCVSTKDGSTAGNNPIVQETCSDIARMQWSFNYVSGPTTPPTTGPTAPPPASGLVGWAAQNGGTTGGAGGSTVTVTSASALDSALSASGSRIIKVSGMITVSGMRKVTSNKTIQGVGSGSGIRGGGLTVENASNIIIQNLNFTGSSDDAINVQNGSHHIWIDHNTFSSAVDGLVDIRLAADFVTVSWNITRSHDKTMLLGSADTDTGDRGKLRVTYHHNWFDGTNQRHPRVRFGNPVHVYNNYYDGVSSYGVASTTEAGVLVEGNYFENVNRPTTLAQGTSPNGNLVQRNNHFVGSGTPQTNGSVKAIPYAYALDTASQVKSIVSAGAGTGKLGL</sequence>
<dbReference type="PANTHER" id="PTHR31683">
    <property type="entry name" value="PECTATE LYASE 18-RELATED"/>
    <property type="match status" value="1"/>
</dbReference>
<dbReference type="EMBL" id="BOMV01000029">
    <property type="protein sequence ID" value="GIE95469.1"/>
    <property type="molecule type" value="Genomic_DNA"/>
</dbReference>
<evidence type="ECO:0008006" key="7">
    <source>
        <dbReference type="Google" id="ProtNLM"/>
    </source>
</evidence>
<evidence type="ECO:0000313" key="5">
    <source>
        <dbReference type="EMBL" id="GIE95469.1"/>
    </source>
</evidence>
<feature type="domain" description="Ricin B lectin" evidence="3">
    <location>
        <begin position="41"/>
        <end position="181"/>
    </location>
</feature>
<dbReference type="Proteomes" id="UP000636960">
    <property type="component" value="Unassembled WGS sequence"/>
</dbReference>